<feature type="compositionally biased region" description="Polar residues" evidence="1">
    <location>
        <begin position="191"/>
        <end position="204"/>
    </location>
</feature>
<feature type="compositionally biased region" description="Polar residues" evidence="1">
    <location>
        <begin position="218"/>
        <end position="241"/>
    </location>
</feature>
<feature type="compositionally biased region" description="Low complexity" evidence="1">
    <location>
        <begin position="180"/>
        <end position="190"/>
    </location>
</feature>
<dbReference type="SUPFAM" id="SSF48452">
    <property type="entry name" value="TPR-like"/>
    <property type="match status" value="1"/>
</dbReference>
<reference evidence="3 4" key="1">
    <citation type="submission" date="2019-08" db="EMBL/GenBank/DDBJ databases">
        <title>Deep-cultivation of Planctomycetes and their phenomic and genomic characterization uncovers novel biology.</title>
        <authorList>
            <person name="Wiegand S."/>
            <person name="Jogler M."/>
            <person name="Boedeker C."/>
            <person name="Pinto D."/>
            <person name="Vollmers J."/>
            <person name="Rivas-Marin E."/>
            <person name="Kohn T."/>
            <person name="Peeters S.H."/>
            <person name="Heuer A."/>
            <person name="Rast P."/>
            <person name="Oberbeckmann S."/>
            <person name="Bunk B."/>
            <person name="Jeske O."/>
            <person name="Meyerdierks A."/>
            <person name="Storesund J.E."/>
            <person name="Kallscheuer N."/>
            <person name="Luecker S."/>
            <person name="Lage O.M."/>
            <person name="Pohl T."/>
            <person name="Merkel B.J."/>
            <person name="Hornburger P."/>
            <person name="Mueller R.-W."/>
            <person name="Bruemmer F."/>
            <person name="Labrenz M."/>
            <person name="Spormann A.M."/>
            <person name="Op den Camp H."/>
            <person name="Overmann J."/>
            <person name="Amann R."/>
            <person name="Jetten M.S.M."/>
            <person name="Mascher T."/>
            <person name="Medema M.H."/>
            <person name="Devos D.P."/>
            <person name="Kaster A.-K."/>
            <person name="Ovreas L."/>
            <person name="Rohde M."/>
            <person name="Galperin M.Y."/>
            <person name="Jogler C."/>
        </authorList>
    </citation>
    <scope>NUCLEOTIDE SEQUENCE [LARGE SCALE GENOMIC DNA]</scope>
    <source>
        <strain evidence="3 4">FC18</strain>
    </source>
</reference>
<dbReference type="KEGG" id="mff:MFFC18_32550"/>
<feature type="chain" id="PRO_5022698711" description="Tetratricopeptide repeat protein" evidence="2">
    <location>
        <begin position="25"/>
        <end position="360"/>
    </location>
</feature>
<dbReference type="InterPro" id="IPR011990">
    <property type="entry name" value="TPR-like_helical_dom_sf"/>
</dbReference>
<evidence type="ECO:0000256" key="2">
    <source>
        <dbReference type="SAM" id="SignalP"/>
    </source>
</evidence>
<feature type="region of interest" description="Disordered" evidence="1">
    <location>
        <begin position="86"/>
        <end position="129"/>
    </location>
</feature>
<sequence length="360" mass="39547" precursor="true">MTRVLTTIFATISMMSIMAGSACAQLQRNDGNVARIVFNQDVVSQDVFDQSLFNEVSQSNQDIAIESQPPSRSSDLKSALKALMQETQQLQSSTRSPANDTTPGESGDEWSMNQRPSISSAPQDLRPAMPEEAVEGIGNTDDIVQRIELLKQIYAQKRIEEQAVSQADLQLPSRSIASAPPTTAAAETIPGNSRNSFSQRTNNRMPIPRDARAMPAPATTNAQPTEQTVSDPSRASPSNANRIFPDPVNLFELGNSLYQTGELQTALEAYSQVDRSEITAAEAVWLDFMMASCYRRMGSWENATSLYREVANQSSAPNLAKPARRWLKQLDLLSNSKSSFAQIETEISSLIETAKEHVKQ</sequence>
<dbReference type="STRING" id="980251.GCA_001642875_02819"/>
<dbReference type="RefSeq" id="WP_075082152.1">
    <property type="nucleotide sequence ID" value="NZ_CP042912.1"/>
</dbReference>
<organism evidence="3 4">
    <name type="scientific">Mariniblastus fucicola</name>
    <dbReference type="NCBI Taxonomy" id="980251"/>
    <lineage>
        <taxon>Bacteria</taxon>
        <taxon>Pseudomonadati</taxon>
        <taxon>Planctomycetota</taxon>
        <taxon>Planctomycetia</taxon>
        <taxon>Pirellulales</taxon>
        <taxon>Pirellulaceae</taxon>
        <taxon>Mariniblastus</taxon>
    </lineage>
</organism>
<feature type="compositionally biased region" description="Polar residues" evidence="1">
    <location>
        <begin position="111"/>
        <end position="122"/>
    </location>
</feature>
<dbReference type="EMBL" id="CP042912">
    <property type="protein sequence ID" value="QEG23357.1"/>
    <property type="molecule type" value="Genomic_DNA"/>
</dbReference>
<evidence type="ECO:0000313" key="4">
    <source>
        <dbReference type="Proteomes" id="UP000322214"/>
    </source>
</evidence>
<proteinExistence type="predicted"/>
<keyword evidence="4" id="KW-1185">Reference proteome</keyword>
<dbReference type="Proteomes" id="UP000322214">
    <property type="component" value="Chromosome"/>
</dbReference>
<gene>
    <name evidence="3" type="ORF">MFFC18_32550</name>
</gene>
<dbReference type="AlphaFoldDB" id="A0A5B9P9E4"/>
<dbReference type="PROSITE" id="PS51257">
    <property type="entry name" value="PROKAR_LIPOPROTEIN"/>
    <property type="match status" value="1"/>
</dbReference>
<protein>
    <recommendedName>
        <fullName evidence="5">Tetratricopeptide repeat protein</fullName>
    </recommendedName>
</protein>
<evidence type="ECO:0008006" key="5">
    <source>
        <dbReference type="Google" id="ProtNLM"/>
    </source>
</evidence>
<evidence type="ECO:0000313" key="3">
    <source>
        <dbReference type="EMBL" id="QEG23357.1"/>
    </source>
</evidence>
<evidence type="ECO:0000256" key="1">
    <source>
        <dbReference type="SAM" id="MobiDB-lite"/>
    </source>
</evidence>
<feature type="region of interest" description="Disordered" evidence="1">
    <location>
        <begin position="180"/>
        <end position="242"/>
    </location>
</feature>
<accession>A0A5B9P9E4</accession>
<feature type="compositionally biased region" description="Polar residues" evidence="1">
    <location>
        <begin position="86"/>
        <end position="104"/>
    </location>
</feature>
<dbReference type="Gene3D" id="1.25.40.10">
    <property type="entry name" value="Tetratricopeptide repeat domain"/>
    <property type="match status" value="1"/>
</dbReference>
<keyword evidence="2" id="KW-0732">Signal</keyword>
<feature type="signal peptide" evidence="2">
    <location>
        <begin position="1"/>
        <end position="24"/>
    </location>
</feature>
<name>A0A5B9P9E4_9BACT</name>